<evidence type="ECO:0000313" key="1">
    <source>
        <dbReference type="EMBL" id="AFX99175.1"/>
    </source>
</evidence>
<evidence type="ECO:0000313" key="2">
    <source>
        <dbReference type="Proteomes" id="UP000010077"/>
    </source>
</evidence>
<organism evidence="1 2">
    <name type="scientific">Candidatus Endolissoclinum faulkneri L2</name>
    <dbReference type="NCBI Taxonomy" id="1193729"/>
    <lineage>
        <taxon>Bacteria</taxon>
        <taxon>Pseudomonadati</taxon>
        <taxon>Pseudomonadota</taxon>
        <taxon>Alphaproteobacteria</taxon>
        <taxon>Rhodospirillales</taxon>
        <taxon>Rhodospirillaceae</taxon>
        <taxon>Candidatus Endolissoclinum</taxon>
    </lineage>
</organism>
<dbReference type="HOGENOM" id="CLU_3341688_0_0_5"/>
<dbReference type="AlphaFoldDB" id="K7YHV4"/>
<dbReference type="EMBL" id="CP003539">
    <property type="protein sequence ID" value="AFX99175.1"/>
    <property type="molecule type" value="Genomic_DNA"/>
</dbReference>
<accession>K7YHV4</accession>
<protein>
    <submittedName>
        <fullName evidence="1">Uncharacterized protein</fullName>
    </submittedName>
</protein>
<keyword evidence="2" id="KW-1185">Reference proteome</keyword>
<gene>
    <name evidence="1" type="ORF">A1OE_994</name>
</gene>
<dbReference type="Proteomes" id="UP000010077">
    <property type="component" value="Chromosome"/>
</dbReference>
<sequence length="37" mass="4306">MLKLNFACLVAKVLIEKNSLIYKIYISANNERVNHEL</sequence>
<reference evidence="1 2" key="1">
    <citation type="journal article" date="2012" name="Proc. Natl. Acad. Sci. U.S.A.">
        <title>Genome streamlining and chemical defense in a coral reef symbiosis.</title>
        <authorList>
            <person name="Kwan J.C."/>
            <person name="Donia M.S."/>
            <person name="Han A.W."/>
            <person name="Hirose E."/>
            <person name="Haygood M.G."/>
            <person name="Schmidt E.W."/>
        </authorList>
    </citation>
    <scope>NUCLEOTIDE SEQUENCE [LARGE SCALE GENOMIC DNA]</scope>
    <source>
        <strain evidence="1 2">L2</strain>
    </source>
</reference>
<name>K7YHV4_9PROT</name>
<dbReference type="KEGG" id="thal:A1OE_994"/>
<proteinExistence type="predicted"/>